<dbReference type="Proteomes" id="UP001164746">
    <property type="component" value="Chromosome 7"/>
</dbReference>
<keyword evidence="5" id="KW-1185">Reference proteome</keyword>
<dbReference type="InterPro" id="IPR036383">
    <property type="entry name" value="TSP1_rpt_sf"/>
</dbReference>
<dbReference type="InterPro" id="IPR000884">
    <property type="entry name" value="TSP1_rpt"/>
</dbReference>
<sequence>MVGGRDGLVGAAAQSRVTPASPRGPAPAPTRNQTDSGTTALEILKIYACAFNNRVQVRYNGSWSSWTQWSDCSVPCGLGEIFRNRSCNSPAPSMNGFPCVGNDYQSEPCTNSTYINKKGKFVRKEQSNGLHIIYKKGVPINRRITLNYVNIFYL</sequence>
<evidence type="ECO:0000256" key="1">
    <source>
        <dbReference type="ARBA" id="ARBA00022737"/>
    </source>
</evidence>
<dbReference type="Pfam" id="PF00090">
    <property type="entry name" value="TSP_1"/>
    <property type="match status" value="1"/>
</dbReference>
<organism evidence="4 5">
    <name type="scientific">Mya arenaria</name>
    <name type="common">Soft-shell clam</name>
    <dbReference type="NCBI Taxonomy" id="6604"/>
    <lineage>
        <taxon>Eukaryota</taxon>
        <taxon>Metazoa</taxon>
        <taxon>Spiralia</taxon>
        <taxon>Lophotrochozoa</taxon>
        <taxon>Mollusca</taxon>
        <taxon>Bivalvia</taxon>
        <taxon>Autobranchia</taxon>
        <taxon>Heteroconchia</taxon>
        <taxon>Euheterodonta</taxon>
        <taxon>Imparidentia</taxon>
        <taxon>Neoheterodontei</taxon>
        <taxon>Myida</taxon>
        <taxon>Myoidea</taxon>
        <taxon>Myidae</taxon>
        <taxon>Mya</taxon>
    </lineage>
</organism>
<dbReference type="PRINTS" id="PR01705">
    <property type="entry name" value="TSP1REPEAT"/>
</dbReference>
<accession>A0ABY7EJ49</accession>
<evidence type="ECO:0000256" key="3">
    <source>
        <dbReference type="SAM" id="MobiDB-lite"/>
    </source>
</evidence>
<protein>
    <submittedName>
        <fullName evidence="4">TSP2-like protein</fullName>
    </submittedName>
</protein>
<evidence type="ECO:0000256" key="2">
    <source>
        <dbReference type="ARBA" id="ARBA00023157"/>
    </source>
</evidence>
<reference evidence="4" key="1">
    <citation type="submission" date="2022-11" db="EMBL/GenBank/DDBJ databases">
        <title>Centuries of genome instability and evolution in soft-shell clam transmissible cancer (bioRxiv).</title>
        <authorList>
            <person name="Hart S.F.M."/>
            <person name="Yonemitsu M.A."/>
            <person name="Giersch R.M."/>
            <person name="Beal B.F."/>
            <person name="Arriagada G."/>
            <person name="Davis B.W."/>
            <person name="Ostrander E.A."/>
            <person name="Goff S.P."/>
            <person name="Metzger M.J."/>
        </authorList>
    </citation>
    <scope>NUCLEOTIDE SEQUENCE</scope>
    <source>
        <strain evidence="4">MELC-2E11</strain>
        <tissue evidence="4">Siphon/mantle</tissue>
    </source>
</reference>
<keyword evidence="2" id="KW-1015">Disulfide bond</keyword>
<gene>
    <name evidence="4" type="ORF">MAR_035099</name>
</gene>
<proteinExistence type="predicted"/>
<dbReference type="PANTHER" id="PTHR22906:SF21">
    <property type="entry name" value="SEMA DOMAIN-CONTAINING PROTEIN"/>
    <property type="match status" value="1"/>
</dbReference>
<feature type="non-terminal residue" evidence="4">
    <location>
        <position position="154"/>
    </location>
</feature>
<dbReference type="SMART" id="SM00209">
    <property type="entry name" value="TSP1"/>
    <property type="match status" value="1"/>
</dbReference>
<dbReference type="Gene3D" id="2.20.100.10">
    <property type="entry name" value="Thrombospondin type-1 (TSP1) repeat"/>
    <property type="match status" value="1"/>
</dbReference>
<name>A0ABY7EJ49_MYAAR</name>
<dbReference type="EMBL" id="CP111018">
    <property type="protein sequence ID" value="WAR10023.1"/>
    <property type="molecule type" value="Genomic_DNA"/>
</dbReference>
<dbReference type="PANTHER" id="PTHR22906">
    <property type="entry name" value="PROPERDIN"/>
    <property type="match status" value="1"/>
</dbReference>
<evidence type="ECO:0000313" key="4">
    <source>
        <dbReference type="EMBL" id="WAR10023.1"/>
    </source>
</evidence>
<dbReference type="InterPro" id="IPR052065">
    <property type="entry name" value="Compl_asym_regulator"/>
</dbReference>
<evidence type="ECO:0000313" key="5">
    <source>
        <dbReference type="Proteomes" id="UP001164746"/>
    </source>
</evidence>
<feature type="region of interest" description="Disordered" evidence="3">
    <location>
        <begin position="1"/>
        <end position="35"/>
    </location>
</feature>
<dbReference type="PROSITE" id="PS50092">
    <property type="entry name" value="TSP1"/>
    <property type="match status" value="1"/>
</dbReference>
<dbReference type="SUPFAM" id="SSF82895">
    <property type="entry name" value="TSP-1 type 1 repeat"/>
    <property type="match status" value="1"/>
</dbReference>
<keyword evidence="1" id="KW-0677">Repeat</keyword>